<evidence type="ECO:0000313" key="2">
    <source>
        <dbReference type="WBParaSite" id="PS1159_v2.g21382.t1"/>
    </source>
</evidence>
<proteinExistence type="predicted"/>
<dbReference type="WBParaSite" id="PS1159_v2.g21382.t1">
    <property type="protein sequence ID" value="PS1159_v2.g21382.t1"/>
    <property type="gene ID" value="PS1159_v2.g21382"/>
</dbReference>
<accession>A0AC35FWV3</accession>
<name>A0AC35FWV3_9BILA</name>
<organism evidence="1 2">
    <name type="scientific">Panagrolaimus sp. PS1159</name>
    <dbReference type="NCBI Taxonomy" id="55785"/>
    <lineage>
        <taxon>Eukaryota</taxon>
        <taxon>Metazoa</taxon>
        <taxon>Ecdysozoa</taxon>
        <taxon>Nematoda</taxon>
        <taxon>Chromadorea</taxon>
        <taxon>Rhabditida</taxon>
        <taxon>Tylenchina</taxon>
        <taxon>Panagrolaimomorpha</taxon>
        <taxon>Panagrolaimoidea</taxon>
        <taxon>Panagrolaimidae</taxon>
        <taxon>Panagrolaimus</taxon>
    </lineage>
</organism>
<evidence type="ECO:0000313" key="1">
    <source>
        <dbReference type="Proteomes" id="UP000887580"/>
    </source>
</evidence>
<sequence length="97" mass="10957">MSIKDQSLKSYICKDYTQQDEFLKKYPDYDGRGILIAIIDATIADISLPGMQKTTNGLSKIVDCFDFSCERYIDISTVKEVDFNNTLFGLSGLKLKV</sequence>
<dbReference type="Proteomes" id="UP000887580">
    <property type="component" value="Unplaced"/>
</dbReference>
<reference evidence="2" key="1">
    <citation type="submission" date="2022-11" db="UniProtKB">
        <authorList>
            <consortium name="WormBaseParasite"/>
        </authorList>
    </citation>
    <scope>IDENTIFICATION</scope>
</reference>
<protein>
    <submittedName>
        <fullName evidence="2">Uncharacterized protein</fullName>
    </submittedName>
</protein>